<keyword evidence="4" id="KW-0274">FAD</keyword>
<dbReference type="Pfam" id="PF01565">
    <property type="entry name" value="FAD_binding_4"/>
    <property type="match status" value="1"/>
</dbReference>
<evidence type="ECO:0000313" key="9">
    <source>
        <dbReference type="Proteomes" id="UP001446871"/>
    </source>
</evidence>
<evidence type="ECO:0000256" key="5">
    <source>
        <dbReference type="ARBA" id="ARBA00023002"/>
    </source>
</evidence>
<dbReference type="Gene3D" id="3.30.465.10">
    <property type="match status" value="1"/>
</dbReference>
<reference evidence="8 9" key="1">
    <citation type="submission" date="2023-01" db="EMBL/GenBank/DDBJ databases">
        <title>Analysis of 21 Apiospora genomes using comparative genomics revels a genus with tremendous synthesis potential of carbohydrate active enzymes and secondary metabolites.</title>
        <authorList>
            <person name="Sorensen T."/>
        </authorList>
    </citation>
    <scope>NUCLEOTIDE SEQUENCE [LARGE SCALE GENOMIC DNA]</scope>
    <source>
        <strain evidence="8 9">CBS 83171</strain>
    </source>
</reference>
<comment type="caution">
    <text evidence="8">The sequence shown here is derived from an EMBL/GenBank/DDBJ whole genome shotgun (WGS) entry which is preliminary data.</text>
</comment>
<keyword evidence="9" id="KW-1185">Reference proteome</keyword>
<evidence type="ECO:0000259" key="7">
    <source>
        <dbReference type="PROSITE" id="PS51387"/>
    </source>
</evidence>
<keyword evidence="3" id="KW-0732">Signal</keyword>
<dbReference type="Pfam" id="PF08031">
    <property type="entry name" value="BBE"/>
    <property type="match status" value="1"/>
</dbReference>
<dbReference type="InterPro" id="IPR036318">
    <property type="entry name" value="FAD-bd_PCMH-like_sf"/>
</dbReference>
<gene>
    <name evidence="8" type="ORF">PG996_011985</name>
</gene>
<protein>
    <recommendedName>
        <fullName evidence="7">FAD-binding PCMH-type domain-containing protein</fullName>
    </recommendedName>
</protein>
<dbReference type="InterPro" id="IPR016169">
    <property type="entry name" value="FAD-bd_PCMH_sub2"/>
</dbReference>
<evidence type="ECO:0000256" key="4">
    <source>
        <dbReference type="ARBA" id="ARBA00022827"/>
    </source>
</evidence>
<dbReference type="InterPro" id="IPR050416">
    <property type="entry name" value="FAD-linked_Oxidoreductase"/>
</dbReference>
<name>A0ABR1U3Z8_9PEZI</name>
<organism evidence="8 9">
    <name type="scientific">Apiospora saccharicola</name>
    <dbReference type="NCBI Taxonomy" id="335842"/>
    <lineage>
        <taxon>Eukaryota</taxon>
        <taxon>Fungi</taxon>
        <taxon>Dikarya</taxon>
        <taxon>Ascomycota</taxon>
        <taxon>Pezizomycotina</taxon>
        <taxon>Sordariomycetes</taxon>
        <taxon>Xylariomycetidae</taxon>
        <taxon>Amphisphaeriales</taxon>
        <taxon>Apiosporaceae</taxon>
        <taxon>Apiospora</taxon>
    </lineage>
</organism>
<dbReference type="Gene3D" id="3.40.462.20">
    <property type="match status" value="1"/>
</dbReference>
<dbReference type="InterPro" id="IPR006094">
    <property type="entry name" value="Oxid_FAD_bind_N"/>
</dbReference>
<dbReference type="EMBL" id="JAQQWM010000008">
    <property type="protein sequence ID" value="KAK8052684.1"/>
    <property type="molecule type" value="Genomic_DNA"/>
</dbReference>
<feature type="region of interest" description="Disordered" evidence="6">
    <location>
        <begin position="1"/>
        <end position="24"/>
    </location>
</feature>
<evidence type="ECO:0000256" key="1">
    <source>
        <dbReference type="ARBA" id="ARBA00005466"/>
    </source>
</evidence>
<evidence type="ECO:0000256" key="2">
    <source>
        <dbReference type="ARBA" id="ARBA00022630"/>
    </source>
</evidence>
<keyword evidence="2" id="KW-0285">Flavoprotein</keyword>
<dbReference type="SUPFAM" id="SSF55103">
    <property type="entry name" value="FAD-linked oxidases, C-terminal domain"/>
    <property type="match status" value="1"/>
</dbReference>
<dbReference type="PANTHER" id="PTHR42973:SF32">
    <property type="entry name" value="FAD-LINKED OXIDOREDUCTASE AFOF"/>
    <property type="match status" value="1"/>
</dbReference>
<comment type="similarity">
    <text evidence="1">Belongs to the oxygen-dependent FAD-linked oxidoreductase family.</text>
</comment>
<sequence>MVDLPRPDVPSGGAPRNRRRRQKSRESFFPVGSAIIFEHLELIAVLQVRLARDNGIPFLATGGRHGYATTLGKLQGGLAVDLSKLNTIKIDKEAGTLTVGPGVHFGEIFGPVFDAGYMIRATIGAGIGRLSGIYGLLVDQLVSARVVTADGQIVVASEKSHPDLFWGIRGAGANFGVLTSATYKLSPIVNGGNMYSYDMVFPAEKSKDYWDMLASFDDDKSALPAKLAVVTSVEYDDKADKARIMASWVYYGTKEEAEPIVRPVLDIGPAFVNATVAHWTRQGAELAFGIDEHVCEDNKIYDIYTVSSKKLDTATMQSAFEKMANFYKEFPGGRDSTLTIEAFPTQGNLKVPNDATAYPWRDAKYNVMVQLMWEEPNKAVERPATRLATEIRDDIATASGYGGLAVYVNYGHGDEKPEQIYGAETLRKLASIKKTWDPKNLFAFSYPIPR</sequence>
<dbReference type="PANTHER" id="PTHR42973">
    <property type="entry name" value="BINDING OXIDOREDUCTASE, PUTATIVE (AFU_ORTHOLOGUE AFUA_1G17690)-RELATED"/>
    <property type="match status" value="1"/>
</dbReference>
<dbReference type="Proteomes" id="UP001446871">
    <property type="component" value="Unassembled WGS sequence"/>
</dbReference>
<accession>A0ABR1U3Z8</accession>
<dbReference type="InterPro" id="IPR016166">
    <property type="entry name" value="FAD-bd_PCMH"/>
</dbReference>
<dbReference type="PROSITE" id="PS51387">
    <property type="entry name" value="FAD_PCMH"/>
    <property type="match status" value="1"/>
</dbReference>
<proteinExistence type="inferred from homology"/>
<evidence type="ECO:0000313" key="8">
    <source>
        <dbReference type="EMBL" id="KAK8052684.1"/>
    </source>
</evidence>
<dbReference type="InterPro" id="IPR012951">
    <property type="entry name" value="BBE"/>
</dbReference>
<keyword evidence="5" id="KW-0560">Oxidoreductase</keyword>
<dbReference type="InterPro" id="IPR016164">
    <property type="entry name" value="FAD-linked_Oxase-like_C"/>
</dbReference>
<evidence type="ECO:0000256" key="6">
    <source>
        <dbReference type="SAM" id="MobiDB-lite"/>
    </source>
</evidence>
<feature type="domain" description="FAD-binding PCMH-type" evidence="7">
    <location>
        <begin position="28"/>
        <end position="188"/>
    </location>
</feature>
<evidence type="ECO:0000256" key="3">
    <source>
        <dbReference type="ARBA" id="ARBA00022729"/>
    </source>
</evidence>
<dbReference type="SUPFAM" id="SSF56176">
    <property type="entry name" value="FAD-binding/transporter-associated domain-like"/>
    <property type="match status" value="1"/>
</dbReference>